<protein>
    <submittedName>
        <fullName evidence="5">Uncharacterized protein</fullName>
    </submittedName>
</protein>
<comment type="subcellular location">
    <subcellularLocation>
        <location evidence="1">Endomembrane system</location>
    </subcellularLocation>
</comment>
<sequence>MASGTREPSLARRCGESAGGATRKDKVVVLGSGCTGRSALTVQFVMGSFIQKYDPTIGDFYRMDTEVDSSPSVLEILDTAGTDRKQPCGM</sequence>
<dbReference type="GO" id="GO:0016020">
    <property type="term" value="C:membrane"/>
    <property type="evidence" value="ECO:0007669"/>
    <property type="project" value="InterPro"/>
</dbReference>
<reference evidence="5" key="2">
    <citation type="submission" date="2025-09" db="UniProtKB">
        <authorList>
            <consortium name="Ensembl"/>
        </authorList>
    </citation>
    <scope>IDENTIFICATION</scope>
</reference>
<dbReference type="PRINTS" id="PR00449">
    <property type="entry name" value="RASTRNSFRMNG"/>
</dbReference>
<dbReference type="GO" id="GO:0007165">
    <property type="term" value="P:signal transduction"/>
    <property type="evidence" value="ECO:0007669"/>
    <property type="project" value="InterPro"/>
</dbReference>
<dbReference type="InterPro" id="IPR020849">
    <property type="entry name" value="Small_GTPase_Ras-type"/>
</dbReference>
<evidence type="ECO:0000256" key="3">
    <source>
        <dbReference type="ARBA" id="ARBA00023134"/>
    </source>
</evidence>
<keyword evidence="6" id="KW-1185">Reference proteome</keyword>
<evidence type="ECO:0000256" key="1">
    <source>
        <dbReference type="ARBA" id="ARBA00004308"/>
    </source>
</evidence>
<dbReference type="AlphaFoldDB" id="A0A8C9AGC1"/>
<name>A0A8C9AGC1_PROSS</name>
<dbReference type="PANTHER" id="PTHR24070">
    <property type="entry name" value="RAS, DI-RAS, AND RHEB FAMILY MEMBERS OF SMALL GTPASE SUPERFAMILY"/>
    <property type="match status" value="1"/>
</dbReference>
<dbReference type="InterPro" id="IPR027417">
    <property type="entry name" value="P-loop_NTPase"/>
</dbReference>
<dbReference type="Proteomes" id="UP000694414">
    <property type="component" value="Unplaced"/>
</dbReference>
<evidence type="ECO:0000256" key="4">
    <source>
        <dbReference type="SAM" id="MobiDB-lite"/>
    </source>
</evidence>
<dbReference type="Gene3D" id="3.40.50.300">
    <property type="entry name" value="P-loop containing nucleotide triphosphate hydrolases"/>
    <property type="match status" value="1"/>
</dbReference>
<organism evidence="5 6">
    <name type="scientific">Prolemur simus</name>
    <name type="common">Greater bamboo lemur</name>
    <name type="synonym">Hapalemur simus</name>
    <dbReference type="NCBI Taxonomy" id="1328070"/>
    <lineage>
        <taxon>Eukaryota</taxon>
        <taxon>Metazoa</taxon>
        <taxon>Chordata</taxon>
        <taxon>Craniata</taxon>
        <taxon>Vertebrata</taxon>
        <taxon>Euteleostomi</taxon>
        <taxon>Mammalia</taxon>
        <taxon>Eutheria</taxon>
        <taxon>Euarchontoglires</taxon>
        <taxon>Primates</taxon>
        <taxon>Strepsirrhini</taxon>
        <taxon>Lemuriformes</taxon>
        <taxon>Lemuridae</taxon>
        <taxon>Prolemur</taxon>
    </lineage>
</organism>
<dbReference type="SUPFAM" id="SSF52540">
    <property type="entry name" value="P-loop containing nucleoside triphosphate hydrolases"/>
    <property type="match status" value="1"/>
</dbReference>
<dbReference type="SMART" id="SM00173">
    <property type="entry name" value="RAS"/>
    <property type="match status" value="1"/>
</dbReference>
<proteinExistence type="predicted"/>
<dbReference type="GeneTree" id="ENSGT00940000160283"/>
<reference evidence="5" key="1">
    <citation type="submission" date="2025-08" db="UniProtKB">
        <authorList>
            <consortium name="Ensembl"/>
        </authorList>
    </citation>
    <scope>IDENTIFICATION</scope>
</reference>
<dbReference type="PROSITE" id="PS51421">
    <property type="entry name" value="RAS"/>
    <property type="match status" value="1"/>
</dbReference>
<keyword evidence="2" id="KW-0547">Nucleotide-binding</keyword>
<evidence type="ECO:0000313" key="6">
    <source>
        <dbReference type="Proteomes" id="UP000694414"/>
    </source>
</evidence>
<dbReference type="Ensembl" id="ENSPSMT00000034665.1">
    <property type="protein sequence ID" value="ENSPSMP00000030046.1"/>
    <property type="gene ID" value="ENSPSMG00000020840.1"/>
</dbReference>
<accession>A0A8C9AGC1</accession>
<keyword evidence="3" id="KW-0342">GTP-binding</keyword>
<dbReference type="InterPro" id="IPR001806">
    <property type="entry name" value="Small_GTPase"/>
</dbReference>
<evidence type="ECO:0000313" key="5">
    <source>
        <dbReference type="Ensembl" id="ENSPSMP00000030046.1"/>
    </source>
</evidence>
<feature type="region of interest" description="Disordered" evidence="4">
    <location>
        <begin position="1"/>
        <end position="20"/>
    </location>
</feature>
<evidence type="ECO:0000256" key="2">
    <source>
        <dbReference type="ARBA" id="ARBA00022741"/>
    </source>
</evidence>
<dbReference type="GO" id="GO:0012505">
    <property type="term" value="C:endomembrane system"/>
    <property type="evidence" value="ECO:0007669"/>
    <property type="project" value="UniProtKB-SubCell"/>
</dbReference>
<dbReference type="GO" id="GO:0003924">
    <property type="term" value="F:GTPase activity"/>
    <property type="evidence" value="ECO:0007669"/>
    <property type="project" value="InterPro"/>
</dbReference>
<dbReference type="Pfam" id="PF00071">
    <property type="entry name" value="Ras"/>
    <property type="match status" value="1"/>
</dbReference>
<dbReference type="GO" id="GO:0005525">
    <property type="term" value="F:GTP binding"/>
    <property type="evidence" value="ECO:0007669"/>
    <property type="project" value="UniProtKB-KW"/>
</dbReference>